<dbReference type="RefSeq" id="WP_255549902.1">
    <property type="nucleotide sequence ID" value="NZ_CP115873.1"/>
</dbReference>
<sequence>MARLAVVALEETSRGIADAPQVITEGSEPGISLEFIAGRV</sequence>
<comment type="caution">
    <text evidence="1">The sequence shown here is derived from an EMBL/GenBank/DDBJ whole genome shotgun (WGS) entry which is preliminary data.</text>
</comment>
<evidence type="ECO:0000313" key="2">
    <source>
        <dbReference type="Proteomes" id="UP001260534"/>
    </source>
</evidence>
<evidence type="ECO:0000313" key="1">
    <source>
        <dbReference type="EMBL" id="MDS9993829.1"/>
    </source>
</evidence>
<accession>A0ABU2I6Q7</accession>
<name>A0ABU2I6Q7_9XANT</name>
<reference evidence="1 2" key="1">
    <citation type="submission" date="2023-01" db="EMBL/GenBank/DDBJ databases">
        <title>Xanthomonas hawaiianensis sp. nov. isolated from Araceae family in Hawaii.</title>
        <authorList>
            <person name="Chunag S.-C."/>
            <person name="Dobhal S."/>
            <person name="Alvarez A."/>
            <person name="Arif M."/>
        </authorList>
    </citation>
    <scope>NUCLEOTIDE SEQUENCE [LARGE SCALE GENOMIC DNA]</scope>
    <source>
        <strain evidence="1 2">A2111</strain>
    </source>
</reference>
<organism evidence="1 2">
    <name type="scientific">Xanthomonas hawaiiensis</name>
    <dbReference type="NCBI Taxonomy" id="3003247"/>
    <lineage>
        <taxon>Bacteria</taxon>
        <taxon>Pseudomonadati</taxon>
        <taxon>Pseudomonadota</taxon>
        <taxon>Gammaproteobacteria</taxon>
        <taxon>Lysobacterales</taxon>
        <taxon>Lysobacteraceae</taxon>
        <taxon>Xanthomonas</taxon>
    </lineage>
</organism>
<dbReference type="Proteomes" id="UP001260534">
    <property type="component" value="Unassembled WGS sequence"/>
</dbReference>
<dbReference type="EMBL" id="JAQMHB010000001">
    <property type="protein sequence ID" value="MDS9993829.1"/>
    <property type="molecule type" value="Genomic_DNA"/>
</dbReference>
<keyword evidence="2" id="KW-1185">Reference proteome</keyword>
<proteinExistence type="predicted"/>
<gene>
    <name evidence="1" type="ORF">PNQ69_13700</name>
</gene>
<protein>
    <submittedName>
        <fullName evidence="1">Uncharacterized protein</fullName>
    </submittedName>
</protein>